<evidence type="ECO:0000313" key="1">
    <source>
        <dbReference type="EnsemblPlants" id="AVESA.00010b.r2.5DG0936800.1.CDS.1"/>
    </source>
</evidence>
<dbReference type="EnsemblPlants" id="AVESA.00010b.r2.5DG0936800.1">
    <property type="protein sequence ID" value="AVESA.00010b.r2.5DG0936800.1.CDS.1"/>
    <property type="gene ID" value="AVESA.00010b.r2.5DG0936800"/>
</dbReference>
<dbReference type="Proteomes" id="UP001732700">
    <property type="component" value="Chromosome 5D"/>
</dbReference>
<proteinExistence type="predicted"/>
<organism evidence="1 2">
    <name type="scientific">Avena sativa</name>
    <name type="common">Oat</name>
    <dbReference type="NCBI Taxonomy" id="4498"/>
    <lineage>
        <taxon>Eukaryota</taxon>
        <taxon>Viridiplantae</taxon>
        <taxon>Streptophyta</taxon>
        <taxon>Embryophyta</taxon>
        <taxon>Tracheophyta</taxon>
        <taxon>Spermatophyta</taxon>
        <taxon>Magnoliopsida</taxon>
        <taxon>Liliopsida</taxon>
        <taxon>Poales</taxon>
        <taxon>Poaceae</taxon>
        <taxon>BOP clade</taxon>
        <taxon>Pooideae</taxon>
        <taxon>Poodae</taxon>
        <taxon>Poeae</taxon>
        <taxon>Poeae Chloroplast Group 1 (Aveneae type)</taxon>
        <taxon>Aveninae</taxon>
        <taxon>Avena</taxon>
    </lineage>
</organism>
<accession>A0ACD5YCC4</accession>
<name>A0ACD5YCC4_AVESA</name>
<sequence>MADYHRVHPVIVGSPLPASEQANNKEKQPPSATHGEKPLLPITAPPPHAPAPLRAPRRKRHGRCCRCVCWTIMALIVLVVALGATAGILYAVFRPKIPTFNVETLTVTRFDVNATSMMVTDAFEVQVTAENPNRRIGVYYDGGGEVTTFFNGTELCSGAFPALYQGHRTTVRPLITLQGETRLDSAVAAQLVQQQEAGFIPLTVNARVPIRIKFGALKLWKMTGKARCNLVVDSLQAGTQLRIRSNSCSFKLKVI</sequence>
<protein>
    <submittedName>
        <fullName evidence="1">Uncharacterized protein</fullName>
    </submittedName>
</protein>
<reference evidence="1" key="1">
    <citation type="submission" date="2021-05" db="EMBL/GenBank/DDBJ databases">
        <authorList>
            <person name="Scholz U."/>
            <person name="Mascher M."/>
            <person name="Fiebig A."/>
        </authorList>
    </citation>
    <scope>NUCLEOTIDE SEQUENCE [LARGE SCALE GENOMIC DNA]</scope>
</reference>
<keyword evidence="2" id="KW-1185">Reference proteome</keyword>
<evidence type="ECO:0000313" key="2">
    <source>
        <dbReference type="Proteomes" id="UP001732700"/>
    </source>
</evidence>
<reference evidence="1" key="2">
    <citation type="submission" date="2025-09" db="UniProtKB">
        <authorList>
            <consortium name="EnsemblPlants"/>
        </authorList>
    </citation>
    <scope>IDENTIFICATION</scope>
</reference>